<dbReference type="Proteomes" id="UP000030765">
    <property type="component" value="Unassembled WGS sequence"/>
</dbReference>
<accession>A0A084WNR1</accession>
<proteinExistence type="predicted"/>
<dbReference type="VEuPathDB" id="VectorBase:ASIC020032"/>
<evidence type="ECO:0000313" key="3">
    <source>
        <dbReference type="Proteomes" id="UP000030765"/>
    </source>
</evidence>
<organism evidence="1">
    <name type="scientific">Anopheles sinensis</name>
    <name type="common">Mosquito</name>
    <dbReference type="NCBI Taxonomy" id="74873"/>
    <lineage>
        <taxon>Eukaryota</taxon>
        <taxon>Metazoa</taxon>
        <taxon>Ecdysozoa</taxon>
        <taxon>Arthropoda</taxon>
        <taxon>Hexapoda</taxon>
        <taxon>Insecta</taxon>
        <taxon>Pterygota</taxon>
        <taxon>Neoptera</taxon>
        <taxon>Endopterygota</taxon>
        <taxon>Diptera</taxon>
        <taxon>Nematocera</taxon>
        <taxon>Culicoidea</taxon>
        <taxon>Culicidae</taxon>
        <taxon>Anophelinae</taxon>
        <taxon>Anopheles</taxon>
    </lineage>
</organism>
<reference evidence="2" key="2">
    <citation type="submission" date="2020-05" db="UniProtKB">
        <authorList>
            <consortium name="EnsemblMetazoa"/>
        </authorList>
    </citation>
    <scope>IDENTIFICATION</scope>
</reference>
<keyword evidence="3" id="KW-1185">Reference proteome</keyword>
<evidence type="ECO:0000313" key="2">
    <source>
        <dbReference type="EnsemblMetazoa" id="ASIC020032-PA"/>
    </source>
</evidence>
<sequence length="138" mass="14967">MREETAQSMASSTTATLQNCCAGARFTFHLKCLLRKRRLRWALFPSAGVGLVLQKPGTYSGHTLGLNAEVASVRVRVCARTVQVHHLACSRPSDGRASLRCEGLSKALGRRGGFCENYQQSSSPISLPNGGVWNCKCL</sequence>
<evidence type="ECO:0000313" key="1">
    <source>
        <dbReference type="EMBL" id="KFB51855.1"/>
    </source>
</evidence>
<dbReference type="EMBL" id="KE525356">
    <property type="protein sequence ID" value="KFB51855.1"/>
    <property type="molecule type" value="Genomic_DNA"/>
</dbReference>
<gene>
    <name evidence="1" type="ORF">ZHAS_00020032</name>
</gene>
<name>A0A084WNR1_ANOSI</name>
<keyword evidence="1" id="KW-0456">Lyase</keyword>
<protein>
    <submittedName>
        <fullName evidence="1 2">Deoxyribodipyrimidine photo-lyase</fullName>
    </submittedName>
</protein>
<dbReference type="AlphaFoldDB" id="A0A084WNR1"/>
<reference evidence="1 3" key="1">
    <citation type="journal article" date="2014" name="BMC Genomics">
        <title>Genome sequence of Anopheles sinensis provides insight into genetics basis of mosquito competence for malaria parasites.</title>
        <authorList>
            <person name="Zhou D."/>
            <person name="Zhang D."/>
            <person name="Ding G."/>
            <person name="Shi L."/>
            <person name="Hou Q."/>
            <person name="Ye Y."/>
            <person name="Xu Y."/>
            <person name="Zhou H."/>
            <person name="Xiong C."/>
            <person name="Li S."/>
            <person name="Yu J."/>
            <person name="Hong S."/>
            <person name="Yu X."/>
            <person name="Zou P."/>
            <person name="Chen C."/>
            <person name="Chang X."/>
            <person name="Wang W."/>
            <person name="Lv Y."/>
            <person name="Sun Y."/>
            <person name="Ma L."/>
            <person name="Shen B."/>
            <person name="Zhu C."/>
        </authorList>
    </citation>
    <scope>NUCLEOTIDE SEQUENCE [LARGE SCALE GENOMIC DNA]</scope>
</reference>
<dbReference type="EMBL" id="ATLV01024666">
    <property type="status" value="NOT_ANNOTATED_CDS"/>
    <property type="molecule type" value="Genomic_DNA"/>
</dbReference>
<dbReference type="EnsemblMetazoa" id="ASIC020032-RA">
    <property type="protein sequence ID" value="ASIC020032-PA"/>
    <property type="gene ID" value="ASIC020032"/>
</dbReference>
<dbReference type="GO" id="GO:0016829">
    <property type="term" value="F:lyase activity"/>
    <property type="evidence" value="ECO:0007669"/>
    <property type="project" value="UniProtKB-KW"/>
</dbReference>